<keyword evidence="1" id="KW-0812">Transmembrane</keyword>
<proteinExistence type="predicted"/>
<evidence type="ECO:0000313" key="2">
    <source>
        <dbReference type="EMBL" id="GAT34451.1"/>
    </source>
</evidence>
<dbReference type="Proteomes" id="UP000076023">
    <property type="component" value="Unassembled WGS sequence"/>
</dbReference>
<feature type="transmembrane region" description="Helical" evidence="1">
    <location>
        <begin position="65"/>
        <end position="89"/>
    </location>
</feature>
<keyword evidence="1" id="KW-1133">Transmembrane helix</keyword>
<organism evidence="2 3">
    <name type="scientific">Terrimicrobium sacchariphilum</name>
    <dbReference type="NCBI Taxonomy" id="690879"/>
    <lineage>
        <taxon>Bacteria</taxon>
        <taxon>Pseudomonadati</taxon>
        <taxon>Verrucomicrobiota</taxon>
        <taxon>Terrimicrobiia</taxon>
        <taxon>Terrimicrobiales</taxon>
        <taxon>Terrimicrobiaceae</taxon>
        <taxon>Terrimicrobium</taxon>
    </lineage>
</organism>
<dbReference type="AlphaFoldDB" id="A0A146GAK6"/>
<evidence type="ECO:0000313" key="3">
    <source>
        <dbReference type="Proteomes" id="UP000076023"/>
    </source>
</evidence>
<keyword evidence="1" id="KW-0472">Membrane</keyword>
<evidence type="ECO:0000256" key="1">
    <source>
        <dbReference type="SAM" id="Phobius"/>
    </source>
</evidence>
<sequence>MNLNRLFSLGVALSYLCLAYFTHGWELVWRVAIFLVLPMACIWFGEEMGGFTGMTGRGAITGTTPGWLVAAGGWLLLMLPIIIVAIGYWHRM</sequence>
<comment type="caution">
    <text evidence="2">The sequence shown here is derived from an EMBL/GenBank/DDBJ whole genome shotgun (WGS) entry which is preliminary data.</text>
</comment>
<name>A0A146GAK6_TERSA</name>
<keyword evidence="3" id="KW-1185">Reference proteome</keyword>
<reference evidence="3" key="1">
    <citation type="journal article" date="2017" name="Genome Announc.">
        <title>Draft Genome Sequence of Terrimicrobium sacchariphilum NM-5T, a Facultative Anaerobic Soil Bacterium of the Class Spartobacteria.</title>
        <authorList>
            <person name="Qiu Y.L."/>
            <person name="Tourlousse D.M."/>
            <person name="Matsuura N."/>
            <person name="Ohashi A."/>
            <person name="Sekiguchi Y."/>
        </authorList>
    </citation>
    <scope>NUCLEOTIDE SEQUENCE [LARGE SCALE GENOMIC DNA]</scope>
    <source>
        <strain evidence="3">NM-5</strain>
    </source>
</reference>
<dbReference type="InParanoid" id="A0A146GAK6"/>
<accession>A0A146GAK6</accession>
<gene>
    <name evidence="2" type="ORF">TSACC_22876</name>
</gene>
<dbReference type="RefSeq" id="WP_075080079.1">
    <property type="nucleotide sequence ID" value="NZ_BDCO01000002.1"/>
</dbReference>
<dbReference type="EMBL" id="BDCO01000002">
    <property type="protein sequence ID" value="GAT34451.1"/>
    <property type="molecule type" value="Genomic_DNA"/>
</dbReference>
<feature type="transmembrane region" description="Helical" evidence="1">
    <location>
        <begin position="6"/>
        <end position="22"/>
    </location>
</feature>
<protein>
    <submittedName>
        <fullName evidence="2">Uncharacterized protein</fullName>
    </submittedName>
</protein>